<accession>A0A0H3G554</accession>
<keyword evidence="2" id="KW-0472">Membrane</keyword>
<dbReference type="RefSeq" id="WP_014500478.1">
    <property type="nucleotide sequence ID" value="NC_017262.1"/>
</dbReference>
<feature type="signal peptide" evidence="5">
    <location>
        <begin position="1"/>
        <end position="19"/>
    </location>
</feature>
<feature type="chain" id="PRO_5002609965" description="C-type lysozyme inhibitor domain-containing protein" evidence="5">
    <location>
        <begin position="20"/>
        <end position="129"/>
    </location>
</feature>
<dbReference type="HOGENOM" id="CLU_153968_0_0_5"/>
<evidence type="ECO:0000256" key="5">
    <source>
        <dbReference type="SAM" id="SignalP"/>
    </source>
</evidence>
<protein>
    <recommendedName>
        <fullName evidence="6">C-type lysozyme inhibitor domain-containing protein</fullName>
    </recommendedName>
</protein>
<dbReference type="SUPFAM" id="SSF141488">
    <property type="entry name" value="YdhA-like"/>
    <property type="match status" value="1"/>
</dbReference>
<feature type="domain" description="C-type lysozyme inhibitor" evidence="6">
    <location>
        <begin position="35"/>
        <end position="114"/>
    </location>
</feature>
<keyword evidence="1 5" id="KW-0732">Signal</keyword>
<reference evidence="7 8" key="1">
    <citation type="journal article" date="2011" name="J. Bacteriol.">
        <title>Genome sequence of the ethanol-producing Zymomonas mobilis subsp. mobilis lectotype strain ATCC 10988.</title>
        <authorList>
            <person name="Pappas K.M."/>
            <person name="Kouvelis V.N."/>
            <person name="Saunders E."/>
            <person name="Brettin T.S."/>
            <person name="Bruce D."/>
            <person name="Detter C."/>
            <person name="Balakireva M."/>
            <person name="Han C.S."/>
            <person name="Savvakis G."/>
            <person name="Kyrpides N.C."/>
            <person name="Typas M.A."/>
        </authorList>
    </citation>
    <scope>NUCLEOTIDE SEQUENCE [LARGE SCALE GENOMIC DNA]</scope>
    <source>
        <strain evidence="8">ATCC 10988 / DSM 424 / CCUG 17860 / LMG 404 / NCIMB 8938 / NRRL B-806 / ZM1</strain>
    </source>
</reference>
<evidence type="ECO:0000259" key="6">
    <source>
        <dbReference type="Pfam" id="PF09864"/>
    </source>
</evidence>
<dbReference type="OrthoDB" id="7926518at2"/>
<dbReference type="Pfam" id="PF09864">
    <property type="entry name" value="MliC"/>
    <property type="match status" value="1"/>
</dbReference>
<keyword evidence="4" id="KW-0449">Lipoprotein</keyword>
<dbReference type="Proteomes" id="UP000001494">
    <property type="component" value="Chromosome"/>
</dbReference>
<proteinExistence type="predicted"/>
<dbReference type="EMBL" id="CP002850">
    <property type="protein sequence ID" value="AEH62230.1"/>
    <property type="molecule type" value="Genomic_DNA"/>
</dbReference>
<evidence type="ECO:0000313" key="7">
    <source>
        <dbReference type="EMBL" id="AEH62230.1"/>
    </source>
</evidence>
<dbReference type="eggNOG" id="COG3895">
    <property type="taxonomic scope" value="Bacteria"/>
</dbReference>
<keyword evidence="3" id="KW-0564">Palmitate</keyword>
<dbReference type="InterPro" id="IPR036328">
    <property type="entry name" value="MliC_sf"/>
</dbReference>
<dbReference type="InterPro" id="IPR018660">
    <property type="entry name" value="MliC"/>
</dbReference>
<dbReference type="Gene3D" id="2.40.128.200">
    <property type="match status" value="1"/>
</dbReference>
<sequence length="129" mass="14711" precursor="true">MKLKYLTLLALFVTTPILAEENSKNINIQEKAYHYLCDNKKNVTAHYINSEDQSRKETVSFLRLDIGDQSYGLTEAVSASGERYIGHHGLDLSHGLIWWSKGDSAFLSVFKGDNAQNSRIIYRNCRLLK</sequence>
<evidence type="ECO:0000256" key="3">
    <source>
        <dbReference type="ARBA" id="ARBA00023139"/>
    </source>
</evidence>
<dbReference type="KEGG" id="zmm:Zmob_0382"/>
<dbReference type="AlphaFoldDB" id="A0A0H3G554"/>
<name>A0A0H3G554_ZYMMA</name>
<organism evidence="7 8">
    <name type="scientific">Zymomonas mobilis subsp. mobilis (strain ATCC 10988 / DSM 424 / LMG 404 / NCIMB 8938 / NRRL B-806 / ZM1)</name>
    <dbReference type="NCBI Taxonomy" id="555217"/>
    <lineage>
        <taxon>Bacteria</taxon>
        <taxon>Pseudomonadati</taxon>
        <taxon>Pseudomonadota</taxon>
        <taxon>Alphaproteobacteria</taxon>
        <taxon>Sphingomonadales</taxon>
        <taxon>Zymomonadaceae</taxon>
        <taxon>Zymomonas</taxon>
    </lineage>
</organism>
<evidence type="ECO:0000313" key="8">
    <source>
        <dbReference type="Proteomes" id="UP000001494"/>
    </source>
</evidence>
<evidence type="ECO:0000256" key="4">
    <source>
        <dbReference type="ARBA" id="ARBA00023288"/>
    </source>
</evidence>
<gene>
    <name evidence="7" type="ordered locus">Zmob_0382</name>
</gene>
<evidence type="ECO:0000256" key="2">
    <source>
        <dbReference type="ARBA" id="ARBA00023136"/>
    </source>
</evidence>
<evidence type="ECO:0000256" key="1">
    <source>
        <dbReference type="ARBA" id="ARBA00022729"/>
    </source>
</evidence>